<reference evidence="8" key="1">
    <citation type="submission" date="2017-08" db="EMBL/GenBank/DDBJ databases">
        <authorList>
            <person name="Varghese N."/>
            <person name="Submissions S."/>
        </authorList>
    </citation>
    <scope>NUCLEOTIDE SEQUENCE [LARGE SCALE GENOMIC DNA]</scope>
    <source>
        <strain evidence="8">DSM 4725</strain>
    </source>
</reference>
<dbReference type="InterPro" id="IPR051598">
    <property type="entry name" value="TSUP/Inactive_protease-like"/>
</dbReference>
<dbReference type="PANTHER" id="PTHR43701">
    <property type="entry name" value="MEMBRANE TRANSPORTER PROTEIN MJ0441-RELATED"/>
    <property type="match status" value="1"/>
</dbReference>
<dbReference type="AlphaFoldDB" id="A0A285VG03"/>
<evidence type="ECO:0000256" key="2">
    <source>
        <dbReference type="ARBA" id="ARBA00009142"/>
    </source>
</evidence>
<gene>
    <name evidence="7" type="ORF">SAMN05660748_4280</name>
</gene>
<sequence>MIVAATLGLGLLIGLSLGALGGGGSILTVPALVYVIGQDARAATTSSLFIVGVTSVIAALGHARSGRVRWGVGVAFGITGIAAGFAGTAVNRLMNPDVLLLGFAAVIVVAAVGMLANSGDETLPPEEGDALQPARRWRAGRIGRIAGAGLLVGFMTGLFGVGGGFVIVPALTLALGMSMPQAVATSLVVISINSAGALLARAGTAHFDWAVIAPFTLAAVAGSLGGKVVADRLSGATLTRAFAVLLIAVAVYTATSSLISLLG</sequence>
<name>A0A285VG03_9ACTN</name>
<feature type="transmembrane region" description="Helical" evidence="6">
    <location>
        <begin position="182"/>
        <end position="200"/>
    </location>
</feature>
<keyword evidence="8" id="KW-1185">Reference proteome</keyword>
<comment type="similarity">
    <text evidence="2 6">Belongs to the 4-toluene sulfonate uptake permease (TSUP) (TC 2.A.102) family.</text>
</comment>
<evidence type="ECO:0000313" key="8">
    <source>
        <dbReference type="Proteomes" id="UP000219435"/>
    </source>
</evidence>
<keyword evidence="5 6" id="KW-0472">Membrane</keyword>
<feature type="transmembrane region" description="Helical" evidence="6">
    <location>
        <begin position="98"/>
        <end position="116"/>
    </location>
</feature>
<keyword evidence="4 6" id="KW-1133">Transmembrane helix</keyword>
<proteinExistence type="inferred from homology"/>
<evidence type="ECO:0000313" key="7">
    <source>
        <dbReference type="EMBL" id="SOC52989.1"/>
    </source>
</evidence>
<dbReference type="OrthoDB" id="528320at2"/>
<keyword evidence="3 6" id="KW-0812">Transmembrane</keyword>
<dbReference type="PANTHER" id="PTHR43701:SF2">
    <property type="entry name" value="MEMBRANE TRANSPORTER PROTEIN YJNA-RELATED"/>
    <property type="match status" value="1"/>
</dbReference>
<feature type="transmembrane region" description="Helical" evidence="6">
    <location>
        <begin position="42"/>
        <end position="61"/>
    </location>
</feature>
<dbReference type="Pfam" id="PF01925">
    <property type="entry name" value="TauE"/>
    <property type="match status" value="1"/>
</dbReference>
<evidence type="ECO:0000256" key="3">
    <source>
        <dbReference type="ARBA" id="ARBA00022692"/>
    </source>
</evidence>
<feature type="transmembrane region" description="Helical" evidence="6">
    <location>
        <begin position="145"/>
        <end position="170"/>
    </location>
</feature>
<protein>
    <recommendedName>
        <fullName evidence="6">Probable membrane transporter protein</fullName>
    </recommendedName>
</protein>
<dbReference type="Proteomes" id="UP000219435">
    <property type="component" value="Unassembled WGS sequence"/>
</dbReference>
<keyword evidence="6" id="KW-1003">Cell membrane</keyword>
<dbReference type="RefSeq" id="WP_097196995.1">
    <property type="nucleotide sequence ID" value="NZ_OBQI01000007.1"/>
</dbReference>
<evidence type="ECO:0000256" key="5">
    <source>
        <dbReference type="ARBA" id="ARBA00023136"/>
    </source>
</evidence>
<accession>A0A285VG03</accession>
<feature type="transmembrane region" description="Helical" evidence="6">
    <location>
        <begin position="207"/>
        <end position="229"/>
    </location>
</feature>
<evidence type="ECO:0000256" key="1">
    <source>
        <dbReference type="ARBA" id="ARBA00004141"/>
    </source>
</evidence>
<dbReference type="EMBL" id="OBQI01000007">
    <property type="protein sequence ID" value="SOC52989.1"/>
    <property type="molecule type" value="Genomic_DNA"/>
</dbReference>
<evidence type="ECO:0000256" key="4">
    <source>
        <dbReference type="ARBA" id="ARBA00022989"/>
    </source>
</evidence>
<feature type="transmembrane region" description="Helical" evidence="6">
    <location>
        <begin position="68"/>
        <end position="86"/>
    </location>
</feature>
<evidence type="ECO:0000256" key="6">
    <source>
        <dbReference type="RuleBase" id="RU363041"/>
    </source>
</evidence>
<dbReference type="InterPro" id="IPR002781">
    <property type="entry name" value="TM_pro_TauE-like"/>
</dbReference>
<dbReference type="GO" id="GO:0005886">
    <property type="term" value="C:plasma membrane"/>
    <property type="evidence" value="ECO:0007669"/>
    <property type="project" value="UniProtKB-SubCell"/>
</dbReference>
<feature type="transmembrane region" description="Helical" evidence="6">
    <location>
        <begin position="241"/>
        <end position="262"/>
    </location>
</feature>
<organism evidence="7 8">
    <name type="scientific">Blastococcus aggregatus</name>
    <dbReference type="NCBI Taxonomy" id="38502"/>
    <lineage>
        <taxon>Bacteria</taxon>
        <taxon>Bacillati</taxon>
        <taxon>Actinomycetota</taxon>
        <taxon>Actinomycetes</taxon>
        <taxon>Geodermatophilales</taxon>
        <taxon>Geodermatophilaceae</taxon>
        <taxon>Blastococcus</taxon>
    </lineage>
</organism>
<comment type="subcellular location">
    <subcellularLocation>
        <location evidence="6">Cell membrane</location>
        <topology evidence="6">Multi-pass membrane protein</topology>
    </subcellularLocation>
    <subcellularLocation>
        <location evidence="1">Membrane</location>
        <topology evidence="1">Multi-pass membrane protein</topology>
    </subcellularLocation>
</comment>